<evidence type="ECO:0000313" key="2">
    <source>
        <dbReference type="EMBL" id="KAJ3830881.1"/>
    </source>
</evidence>
<gene>
    <name evidence="2" type="ORF">F5878DRAFT_648139</name>
</gene>
<sequence>NVVADSPGPFANLGRAQFPDEEVEFMSTVPAPSTPSAVAPAHTNVVADSPGPSGRAQSPDDEVEFIGFLHPNGTIQPDRPAKRKELIKANARGSTGGSSKGNQLSARVIPNITINIIAWFTDTYQFQAVRLPLASGQLMKLSMVSKELQRLELDIHDDLDRYIPNKGWGLILLDSLFKVEDGDVLNLKPSAVRNIRNFDIHMPHLT</sequence>
<reference evidence="2" key="1">
    <citation type="submission" date="2022-08" db="EMBL/GenBank/DDBJ databases">
        <authorList>
            <consortium name="DOE Joint Genome Institute"/>
            <person name="Min B."/>
            <person name="Riley R."/>
            <person name="Sierra-Patev S."/>
            <person name="Naranjo-Ortiz M."/>
            <person name="Looney B."/>
            <person name="Konkel Z."/>
            <person name="Slot J.C."/>
            <person name="Sakamoto Y."/>
            <person name="Steenwyk J.L."/>
            <person name="Rokas A."/>
            <person name="Carro J."/>
            <person name="Camarero S."/>
            <person name="Ferreira P."/>
            <person name="Molpeceres G."/>
            <person name="Ruiz-Duenas F.J."/>
            <person name="Serrano A."/>
            <person name="Henrissat B."/>
            <person name="Drula E."/>
            <person name="Hughes K.W."/>
            <person name="Mata J.L."/>
            <person name="Ishikawa N.K."/>
            <person name="Vargas-Isla R."/>
            <person name="Ushijima S."/>
            <person name="Smith C.A."/>
            <person name="Ahrendt S."/>
            <person name="Andreopoulos W."/>
            <person name="He G."/>
            <person name="Labutti K."/>
            <person name="Lipzen A."/>
            <person name="Ng V."/>
            <person name="Sandor L."/>
            <person name="Barry K."/>
            <person name="Martinez A.T."/>
            <person name="Xiao Y."/>
            <person name="Gibbons J.G."/>
            <person name="Terashima K."/>
            <person name="Hibbett D.S."/>
            <person name="Grigoriev I.V."/>
        </authorList>
    </citation>
    <scope>NUCLEOTIDE SEQUENCE</scope>
    <source>
        <strain evidence="2">TFB9207</strain>
    </source>
</reference>
<evidence type="ECO:0000313" key="3">
    <source>
        <dbReference type="Proteomes" id="UP001163846"/>
    </source>
</evidence>
<dbReference type="EMBL" id="MU808087">
    <property type="protein sequence ID" value="KAJ3830881.1"/>
    <property type="molecule type" value="Genomic_DNA"/>
</dbReference>
<evidence type="ECO:0000256" key="1">
    <source>
        <dbReference type="SAM" id="MobiDB-lite"/>
    </source>
</evidence>
<feature type="region of interest" description="Disordered" evidence="1">
    <location>
        <begin position="28"/>
        <end position="60"/>
    </location>
</feature>
<dbReference type="AlphaFoldDB" id="A0AA38U248"/>
<name>A0AA38U248_9AGAR</name>
<organism evidence="2 3">
    <name type="scientific">Lentinula raphanica</name>
    <dbReference type="NCBI Taxonomy" id="153919"/>
    <lineage>
        <taxon>Eukaryota</taxon>
        <taxon>Fungi</taxon>
        <taxon>Dikarya</taxon>
        <taxon>Basidiomycota</taxon>
        <taxon>Agaricomycotina</taxon>
        <taxon>Agaricomycetes</taxon>
        <taxon>Agaricomycetidae</taxon>
        <taxon>Agaricales</taxon>
        <taxon>Marasmiineae</taxon>
        <taxon>Omphalotaceae</taxon>
        <taxon>Lentinula</taxon>
    </lineage>
</organism>
<feature type="non-terminal residue" evidence="2">
    <location>
        <position position="206"/>
    </location>
</feature>
<proteinExistence type="predicted"/>
<accession>A0AA38U248</accession>
<dbReference type="Proteomes" id="UP001163846">
    <property type="component" value="Unassembled WGS sequence"/>
</dbReference>
<protein>
    <submittedName>
        <fullName evidence="2">Uncharacterized protein</fullName>
    </submittedName>
</protein>
<comment type="caution">
    <text evidence="2">The sequence shown here is derived from an EMBL/GenBank/DDBJ whole genome shotgun (WGS) entry which is preliminary data.</text>
</comment>
<keyword evidence="3" id="KW-1185">Reference proteome</keyword>
<feature type="compositionally biased region" description="Low complexity" evidence="1">
    <location>
        <begin position="28"/>
        <end position="41"/>
    </location>
</feature>